<gene>
    <name evidence="6" type="ORF">SAMN05192566_2302</name>
</gene>
<dbReference type="GO" id="GO:0005737">
    <property type="term" value="C:cytoplasm"/>
    <property type="evidence" value="ECO:0007669"/>
    <property type="project" value="TreeGrafter"/>
</dbReference>
<comment type="catalytic activity">
    <reaction evidence="4">
        <text>L-methionyl-[protein] + [thioredoxin]-disulfide + H2O = L-methionyl-(R)-S-oxide-[protein] + [thioredoxin]-dithiol</text>
        <dbReference type="Rhea" id="RHEA:24164"/>
        <dbReference type="Rhea" id="RHEA-COMP:10698"/>
        <dbReference type="Rhea" id="RHEA-COMP:10700"/>
        <dbReference type="Rhea" id="RHEA-COMP:12313"/>
        <dbReference type="Rhea" id="RHEA-COMP:12314"/>
        <dbReference type="ChEBI" id="CHEBI:15377"/>
        <dbReference type="ChEBI" id="CHEBI:16044"/>
        <dbReference type="ChEBI" id="CHEBI:29950"/>
        <dbReference type="ChEBI" id="CHEBI:45764"/>
        <dbReference type="ChEBI" id="CHEBI:50058"/>
        <dbReference type="EC" id="1.8.4.12"/>
    </reaction>
</comment>
<dbReference type="PANTHER" id="PTHR10173:SF52">
    <property type="entry name" value="METHIONINE-R-SULFOXIDE REDUCTASE B1"/>
    <property type="match status" value="1"/>
</dbReference>
<dbReference type="PROSITE" id="PS51790">
    <property type="entry name" value="MSRB"/>
    <property type="match status" value="1"/>
</dbReference>
<name>A0A1G9ECJ6_9PROT</name>
<evidence type="ECO:0000256" key="3">
    <source>
        <dbReference type="ARBA" id="ARBA00023002"/>
    </source>
</evidence>
<dbReference type="Pfam" id="PF01641">
    <property type="entry name" value="SelR"/>
    <property type="match status" value="1"/>
</dbReference>
<feature type="domain" description="MsrB" evidence="5">
    <location>
        <begin position="26"/>
        <end position="148"/>
    </location>
</feature>
<dbReference type="AlphaFoldDB" id="A0A1G9ECJ6"/>
<evidence type="ECO:0000313" key="6">
    <source>
        <dbReference type="EMBL" id="SDK73836.1"/>
    </source>
</evidence>
<dbReference type="InterPro" id="IPR011057">
    <property type="entry name" value="Mss4-like_sf"/>
</dbReference>
<dbReference type="OrthoDB" id="4174719at2"/>
<keyword evidence="3" id="KW-0560">Oxidoreductase</keyword>
<evidence type="ECO:0000313" key="7">
    <source>
        <dbReference type="Proteomes" id="UP000198629"/>
    </source>
</evidence>
<keyword evidence="7" id="KW-1185">Reference proteome</keyword>
<evidence type="ECO:0000259" key="5">
    <source>
        <dbReference type="PROSITE" id="PS51790"/>
    </source>
</evidence>
<dbReference type="GO" id="GO:0033743">
    <property type="term" value="F:peptide-methionine (R)-S-oxide reductase activity"/>
    <property type="evidence" value="ECO:0007669"/>
    <property type="project" value="UniProtKB-EC"/>
</dbReference>
<dbReference type="EMBL" id="FNFX01000004">
    <property type="protein sequence ID" value="SDK73836.1"/>
    <property type="molecule type" value="Genomic_DNA"/>
</dbReference>
<accession>A0A1G9ECJ6</accession>
<protein>
    <recommendedName>
        <fullName evidence="2">peptide-methionine (R)-S-oxide reductase</fullName>
        <ecNumber evidence="2">1.8.4.12</ecNumber>
    </recommendedName>
</protein>
<evidence type="ECO:0000256" key="2">
    <source>
        <dbReference type="ARBA" id="ARBA00012499"/>
    </source>
</evidence>
<dbReference type="PANTHER" id="PTHR10173">
    <property type="entry name" value="METHIONINE SULFOXIDE REDUCTASE"/>
    <property type="match status" value="1"/>
</dbReference>
<dbReference type="EC" id="1.8.4.12" evidence="2"/>
<reference evidence="7" key="1">
    <citation type="submission" date="2016-10" db="EMBL/GenBank/DDBJ databases">
        <authorList>
            <person name="Varghese N."/>
            <person name="Submissions S."/>
        </authorList>
    </citation>
    <scope>NUCLEOTIDE SEQUENCE [LARGE SCALE GENOMIC DNA]</scope>
    <source>
        <strain evidence="7">CBMB127</strain>
    </source>
</reference>
<dbReference type="Proteomes" id="UP000198629">
    <property type="component" value="Unassembled WGS sequence"/>
</dbReference>
<sequence>MLKWKDVLKLAKEGNHEPNYKVRKSPDEWRQILDEDVFNVTRLSATERPFSSAMCEAFTPGLYACACCEQELFNSAQKFESASGWPSFDQPLDPRAIAYIEDGSHGMQRIEVKCNVCDAHLGHVFPDGKTESGLRYCVNGKAIRFVAV</sequence>
<proteinExistence type="inferred from homology"/>
<evidence type="ECO:0000256" key="1">
    <source>
        <dbReference type="ARBA" id="ARBA00007174"/>
    </source>
</evidence>
<comment type="similarity">
    <text evidence="1">Belongs to the MsrB Met sulfoxide reductase family.</text>
</comment>
<dbReference type="InterPro" id="IPR028427">
    <property type="entry name" value="Met_Sox_Rdtase_MsrB"/>
</dbReference>
<dbReference type="GO" id="GO:0006979">
    <property type="term" value="P:response to oxidative stress"/>
    <property type="evidence" value="ECO:0007669"/>
    <property type="project" value="InterPro"/>
</dbReference>
<dbReference type="NCBIfam" id="TIGR00357">
    <property type="entry name" value="peptide-methionine (R)-S-oxide reductase MsrB"/>
    <property type="match status" value="1"/>
</dbReference>
<dbReference type="Gene3D" id="2.170.150.20">
    <property type="entry name" value="Peptide methionine sulfoxide reductase"/>
    <property type="match status" value="1"/>
</dbReference>
<dbReference type="InterPro" id="IPR002579">
    <property type="entry name" value="Met_Sox_Rdtase_MsrB_dom"/>
</dbReference>
<organism evidence="6 7">
    <name type="scientific">Methylophilus rhizosphaerae</name>
    <dbReference type="NCBI Taxonomy" id="492660"/>
    <lineage>
        <taxon>Bacteria</taxon>
        <taxon>Pseudomonadati</taxon>
        <taxon>Pseudomonadota</taxon>
        <taxon>Betaproteobacteria</taxon>
        <taxon>Nitrosomonadales</taxon>
        <taxon>Methylophilaceae</taxon>
        <taxon>Methylophilus</taxon>
    </lineage>
</organism>
<dbReference type="STRING" id="492660.SAMN05192566_2302"/>
<dbReference type="SUPFAM" id="SSF51316">
    <property type="entry name" value="Mss4-like"/>
    <property type="match status" value="1"/>
</dbReference>
<evidence type="ECO:0000256" key="4">
    <source>
        <dbReference type="ARBA" id="ARBA00048488"/>
    </source>
</evidence>
<dbReference type="GO" id="GO:0030091">
    <property type="term" value="P:protein repair"/>
    <property type="evidence" value="ECO:0007669"/>
    <property type="project" value="InterPro"/>
</dbReference>